<comment type="caution">
    <text evidence="5">The sequence shown here is derived from an EMBL/GenBank/DDBJ whole genome shotgun (WGS) entry which is preliminary data.</text>
</comment>
<dbReference type="GO" id="GO:0046872">
    <property type="term" value="F:metal ion binding"/>
    <property type="evidence" value="ECO:0007669"/>
    <property type="project" value="UniProtKB-KW"/>
</dbReference>
<keyword evidence="6" id="KW-1185">Reference proteome</keyword>
<name>A0A9Q1B0Q5_9SAUR</name>
<dbReference type="GO" id="GO:0003341">
    <property type="term" value="P:cilium movement"/>
    <property type="evidence" value="ECO:0007669"/>
    <property type="project" value="TreeGrafter"/>
</dbReference>
<dbReference type="PANTHER" id="PTHR21281:SF0">
    <property type="entry name" value="CYTOCHROME B5 DOMAIN-CONTAINING PROTEIN 1"/>
    <property type="match status" value="1"/>
</dbReference>
<evidence type="ECO:0000313" key="6">
    <source>
        <dbReference type="Proteomes" id="UP001142489"/>
    </source>
</evidence>
<sequence length="135" mass="15418">MDPPAPAHIQQILIFSSLGGGLLPVAINSYRSRYYTLCEVSVHNRPWDFWVSFLGRVYDLSPLAVANQGDILMKPILEDAANDTWKNEGVNLDMDKNLHQNHIPDEDEEFYQLSMDVDAYTPAILVYFNDDLMEL</sequence>
<keyword evidence="3" id="KW-0408">Iron</keyword>
<evidence type="ECO:0000313" key="5">
    <source>
        <dbReference type="EMBL" id="KAJ7324807.1"/>
    </source>
</evidence>
<evidence type="ECO:0000256" key="2">
    <source>
        <dbReference type="ARBA" id="ARBA00022723"/>
    </source>
</evidence>
<dbReference type="OrthoDB" id="260091at2759"/>
<dbReference type="Proteomes" id="UP001142489">
    <property type="component" value="Unassembled WGS sequence"/>
</dbReference>
<organism evidence="5 6">
    <name type="scientific">Phrynocephalus forsythii</name>
    <dbReference type="NCBI Taxonomy" id="171643"/>
    <lineage>
        <taxon>Eukaryota</taxon>
        <taxon>Metazoa</taxon>
        <taxon>Chordata</taxon>
        <taxon>Craniata</taxon>
        <taxon>Vertebrata</taxon>
        <taxon>Euteleostomi</taxon>
        <taxon>Lepidosauria</taxon>
        <taxon>Squamata</taxon>
        <taxon>Bifurcata</taxon>
        <taxon>Unidentata</taxon>
        <taxon>Episquamata</taxon>
        <taxon>Toxicofera</taxon>
        <taxon>Iguania</taxon>
        <taxon>Acrodonta</taxon>
        <taxon>Agamidae</taxon>
        <taxon>Agaminae</taxon>
        <taxon>Phrynocephalus</taxon>
    </lineage>
</organism>
<dbReference type="InterPro" id="IPR036400">
    <property type="entry name" value="Cyt_B5-like_heme/steroid_sf"/>
</dbReference>
<accession>A0A9Q1B0Q5</accession>
<evidence type="ECO:0008006" key="7">
    <source>
        <dbReference type="Google" id="ProtNLM"/>
    </source>
</evidence>
<reference evidence="5" key="1">
    <citation type="journal article" date="2023" name="DNA Res.">
        <title>Chromosome-level genome assembly of Phrynocephalus forsythii using third-generation DNA sequencing and Hi-C analysis.</title>
        <authorList>
            <person name="Qi Y."/>
            <person name="Zhao W."/>
            <person name="Zhao Y."/>
            <person name="Niu C."/>
            <person name="Cao S."/>
            <person name="Zhang Y."/>
        </authorList>
    </citation>
    <scope>NUCLEOTIDE SEQUENCE</scope>
    <source>
        <tissue evidence="5">Muscle</tissue>
    </source>
</reference>
<evidence type="ECO:0000256" key="1">
    <source>
        <dbReference type="ARBA" id="ARBA00022617"/>
    </source>
</evidence>
<dbReference type="PANTHER" id="PTHR21281">
    <property type="entry name" value="CYTOCHROME B5 DOMAIN-CONTAINING PROTEIN 1"/>
    <property type="match status" value="1"/>
</dbReference>
<dbReference type="EMBL" id="JAPFRF010000008">
    <property type="protein sequence ID" value="KAJ7324807.1"/>
    <property type="molecule type" value="Genomic_DNA"/>
</dbReference>
<dbReference type="AlphaFoldDB" id="A0A9Q1B0Q5"/>
<evidence type="ECO:0000256" key="4">
    <source>
        <dbReference type="ARBA" id="ARBA00038168"/>
    </source>
</evidence>
<evidence type="ECO:0000256" key="3">
    <source>
        <dbReference type="ARBA" id="ARBA00023004"/>
    </source>
</evidence>
<keyword evidence="2" id="KW-0479">Metal-binding</keyword>
<proteinExistence type="inferred from homology"/>
<gene>
    <name evidence="5" type="ORF">JRQ81_017827</name>
</gene>
<protein>
    <recommendedName>
        <fullName evidence="7">Cytochrome b5 heme-binding domain-containing protein</fullName>
    </recommendedName>
</protein>
<dbReference type="Gene3D" id="3.10.120.10">
    <property type="entry name" value="Cytochrome b5-like heme/steroid binding domain"/>
    <property type="match status" value="1"/>
</dbReference>
<comment type="similarity">
    <text evidence="4">Belongs to the cytochrome b5 family.</text>
</comment>
<dbReference type="InterPro" id="IPR052320">
    <property type="entry name" value="Cytochrome_b5_domain"/>
</dbReference>
<dbReference type="SUPFAM" id="SSF55856">
    <property type="entry name" value="Cytochrome b5-like heme/steroid binding domain"/>
    <property type="match status" value="1"/>
</dbReference>
<keyword evidence="1" id="KW-0349">Heme</keyword>